<feature type="domain" description="Transcriptional repressor PaaX-like C-terminal" evidence="2">
    <location>
        <begin position="173"/>
        <end position="265"/>
    </location>
</feature>
<accession>A0ABU5ZCC4</accession>
<dbReference type="Gene3D" id="1.10.10.10">
    <property type="entry name" value="Winged helix-like DNA-binding domain superfamily/Winged helix DNA-binding domain"/>
    <property type="match status" value="1"/>
</dbReference>
<dbReference type="Gene3D" id="1.20.58.1460">
    <property type="match status" value="1"/>
</dbReference>
<proteinExistence type="predicted"/>
<dbReference type="NCBIfam" id="TIGR02277">
    <property type="entry name" value="PaaX_trns_reg"/>
    <property type="match status" value="1"/>
</dbReference>
<dbReference type="InterPro" id="IPR013225">
    <property type="entry name" value="PaaX_C"/>
</dbReference>
<dbReference type="EMBL" id="JAYJLD010000001">
    <property type="protein sequence ID" value="MEB3100167.1"/>
    <property type="molecule type" value="Genomic_DNA"/>
</dbReference>
<dbReference type="Pfam" id="PF07848">
    <property type="entry name" value="PaaX"/>
    <property type="match status" value="1"/>
</dbReference>
<evidence type="ECO:0000313" key="4">
    <source>
        <dbReference type="EMBL" id="MEB3100167.1"/>
    </source>
</evidence>
<comment type="caution">
    <text evidence="4">The sequence shown here is derived from an EMBL/GenBank/DDBJ whole genome shotgun (WGS) entry which is preliminary data.</text>
</comment>
<evidence type="ECO:0000259" key="3">
    <source>
        <dbReference type="Pfam" id="PF20803"/>
    </source>
</evidence>
<evidence type="ECO:0000259" key="1">
    <source>
        <dbReference type="Pfam" id="PF07848"/>
    </source>
</evidence>
<evidence type="ECO:0000259" key="2">
    <source>
        <dbReference type="Pfam" id="PF08223"/>
    </source>
</evidence>
<dbReference type="PANTHER" id="PTHR30319:SF1">
    <property type="entry name" value="TRANSCRIPTIONAL REPRESSOR PAAX"/>
    <property type="match status" value="1"/>
</dbReference>
<organism evidence="4 5">
    <name type="scientific">Ferviditalea candida</name>
    <dbReference type="NCBI Taxonomy" id="3108399"/>
    <lineage>
        <taxon>Bacteria</taxon>
        <taxon>Bacillati</taxon>
        <taxon>Bacillota</taxon>
        <taxon>Bacilli</taxon>
        <taxon>Bacillales</taxon>
        <taxon>Paenibacillaceae</taxon>
        <taxon>Ferviditalea</taxon>
    </lineage>
</organism>
<keyword evidence="5" id="KW-1185">Reference proteome</keyword>
<dbReference type="Pfam" id="PF08223">
    <property type="entry name" value="PaaX_C"/>
    <property type="match status" value="1"/>
</dbReference>
<sequence>MKPRSLMFTLFGDFIRYYGGEIWIGSLIRMMSEFGISESSVRGATLRMVQQDLLKVRRVGNKSYYSLTDKGKRRIEDGVRRVYSVNNHKWDGYWRILTYSVPEEKRDLRNQIRKELLWTGFGLMSNGTWVSPNPLEEQIMEMVRTYDLYDYTMLFSSASVISHDNQYIIEKGWNLHEIQSEYQTFIETYKPKYEQLKDRVWDNTLTDVEAFVERIYLVHIYRKFLFKDPGFPMDFLPSAWNGNVARDLFWHIHQLISTQAVRYFESVFEHAPDIHLSASRERAINPFAEVYL</sequence>
<feature type="domain" description="Transcriptional repressor PaaX-like central Cas2-like" evidence="3">
    <location>
        <begin position="88"/>
        <end position="167"/>
    </location>
</feature>
<dbReference type="PIRSF" id="PIRSF020623">
    <property type="entry name" value="PaaX"/>
    <property type="match status" value="1"/>
</dbReference>
<dbReference type="RefSeq" id="WP_371752278.1">
    <property type="nucleotide sequence ID" value="NZ_JAYJLD010000001.1"/>
</dbReference>
<dbReference type="Proteomes" id="UP001310386">
    <property type="component" value="Unassembled WGS sequence"/>
</dbReference>
<dbReference type="InterPro" id="IPR011965">
    <property type="entry name" value="PaaX_trns_reg"/>
</dbReference>
<dbReference type="Gene3D" id="3.30.70.2650">
    <property type="match status" value="1"/>
</dbReference>
<dbReference type="SUPFAM" id="SSF46785">
    <property type="entry name" value="Winged helix' DNA-binding domain"/>
    <property type="match status" value="1"/>
</dbReference>
<name>A0ABU5ZCC4_9BACL</name>
<dbReference type="InterPro" id="IPR036388">
    <property type="entry name" value="WH-like_DNA-bd_sf"/>
</dbReference>
<feature type="domain" description="Transcriptional repressor PaaX-like N-terminal" evidence="1">
    <location>
        <begin position="3"/>
        <end position="71"/>
    </location>
</feature>
<dbReference type="InterPro" id="IPR036390">
    <property type="entry name" value="WH_DNA-bd_sf"/>
</dbReference>
<reference evidence="4" key="1">
    <citation type="submission" date="2023-12" db="EMBL/GenBank/DDBJ databases">
        <title>Fervidustalea candida gen. nov., sp. nov., a novel member of the family Paenibacillaceae isolated from a geothermal area.</title>
        <authorList>
            <person name="Li W.-J."/>
            <person name="Jiao J.-Y."/>
            <person name="Chen Y."/>
        </authorList>
    </citation>
    <scope>NUCLEOTIDE SEQUENCE</scope>
    <source>
        <strain evidence="4">SYSU GA230002</strain>
    </source>
</reference>
<evidence type="ECO:0000313" key="5">
    <source>
        <dbReference type="Proteomes" id="UP001310386"/>
    </source>
</evidence>
<dbReference type="Pfam" id="PF20803">
    <property type="entry name" value="PaaX_M"/>
    <property type="match status" value="1"/>
</dbReference>
<dbReference type="InterPro" id="IPR012906">
    <property type="entry name" value="PaaX-like_N"/>
</dbReference>
<protein>
    <submittedName>
        <fullName evidence="4">Phenylacetic acid degradation operon negative regulatory protein PaaX</fullName>
    </submittedName>
</protein>
<dbReference type="InterPro" id="IPR048846">
    <property type="entry name" value="PaaX-like_central"/>
</dbReference>
<gene>
    <name evidence="4" type="primary">paaX</name>
    <name evidence="4" type="ORF">VF724_00645</name>
</gene>
<dbReference type="PANTHER" id="PTHR30319">
    <property type="entry name" value="PHENYLACETIC ACID REGULATOR-RELATED TRANSCRIPTIONAL REPRESSOR"/>
    <property type="match status" value="1"/>
</dbReference>